<evidence type="ECO:0000256" key="4">
    <source>
        <dbReference type="ARBA" id="ARBA00022795"/>
    </source>
</evidence>
<keyword evidence="9" id="KW-1185">Reference proteome</keyword>
<proteinExistence type="inferred from homology"/>
<evidence type="ECO:0000256" key="2">
    <source>
        <dbReference type="ARBA" id="ARBA00017823"/>
    </source>
</evidence>
<dbReference type="EMBL" id="CP060632">
    <property type="protein sequence ID" value="QNL99886.1"/>
    <property type="molecule type" value="Genomic_DNA"/>
</dbReference>
<dbReference type="SUPFAM" id="SSF101498">
    <property type="entry name" value="Anti-sigma factor FlgM"/>
    <property type="match status" value="1"/>
</dbReference>
<evidence type="ECO:0000256" key="5">
    <source>
        <dbReference type="ARBA" id="ARBA00023015"/>
    </source>
</evidence>
<accession>A0A7G9FMV5</accession>
<keyword evidence="8" id="KW-0966">Cell projection</keyword>
<dbReference type="RefSeq" id="WP_021984868.1">
    <property type="nucleotide sequence ID" value="NZ_CP060632.1"/>
</dbReference>
<dbReference type="GO" id="GO:0044781">
    <property type="term" value="P:bacterial-type flagellum organization"/>
    <property type="evidence" value="ECO:0007669"/>
    <property type="project" value="UniProtKB-KW"/>
</dbReference>
<keyword evidence="6" id="KW-0804">Transcription</keyword>
<evidence type="ECO:0000256" key="1">
    <source>
        <dbReference type="ARBA" id="ARBA00005322"/>
    </source>
</evidence>
<dbReference type="InterPro" id="IPR035890">
    <property type="entry name" value="Anti-sigma-28_factor_FlgM_sf"/>
</dbReference>
<dbReference type="Pfam" id="PF04316">
    <property type="entry name" value="FlgM"/>
    <property type="match status" value="1"/>
</dbReference>
<keyword evidence="3" id="KW-0678">Repressor</keyword>
<protein>
    <recommendedName>
        <fullName evidence="2">Negative regulator of flagellin synthesis</fullName>
    </recommendedName>
</protein>
<sequence length="95" mass="10428">MRIGTYNMISQIYGNTGTKKTKTSGTTGSGSFLDQVSFSSMGKDMQTAKTALGNTPDVRESKIQDLKRRIDNGTYDVSVDDFAQKLLDSYSKTNI</sequence>
<keyword evidence="8" id="KW-0969">Cilium</keyword>
<reference evidence="8 9" key="1">
    <citation type="submission" date="2020-08" db="EMBL/GenBank/DDBJ databases">
        <authorList>
            <person name="Liu C."/>
            <person name="Sun Q."/>
        </authorList>
    </citation>
    <scope>NUCLEOTIDE SEQUENCE [LARGE SCALE GENOMIC DNA]</scope>
    <source>
        <strain evidence="8 9">NSJ-4</strain>
    </source>
</reference>
<dbReference type="AlphaFoldDB" id="A0A7G9FMV5"/>
<organism evidence="8 9">
    <name type="scientific">Wujia chipingensis</name>
    <dbReference type="NCBI Taxonomy" id="2763670"/>
    <lineage>
        <taxon>Bacteria</taxon>
        <taxon>Bacillati</taxon>
        <taxon>Bacillota</taxon>
        <taxon>Clostridia</taxon>
        <taxon>Lachnospirales</taxon>
        <taxon>Lachnospiraceae</taxon>
        <taxon>Wujia</taxon>
    </lineage>
</organism>
<evidence type="ECO:0000256" key="3">
    <source>
        <dbReference type="ARBA" id="ARBA00022491"/>
    </source>
</evidence>
<dbReference type="KEGG" id="wcp:H9Q76_00820"/>
<evidence type="ECO:0000313" key="9">
    <source>
        <dbReference type="Proteomes" id="UP000515819"/>
    </source>
</evidence>
<evidence type="ECO:0000313" key="8">
    <source>
        <dbReference type="EMBL" id="QNL99886.1"/>
    </source>
</evidence>
<evidence type="ECO:0000259" key="7">
    <source>
        <dbReference type="Pfam" id="PF04316"/>
    </source>
</evidence>
<name>A0A7G9FMV5_9FIRM</name>
<keyword evidence="5" id="KW-0805">Transcription regulation</keyword>
<dbReference type="Proteomes" id="UP000515819">
    <property type="component" value="Chromosome"/>
</dbReference>
<keyword evidence="4" id="KW-1005">Bacterial flagellum biogenesis</keyword>
<feature type="domain" description="Anti-sigma-28 factor FlgM C-terminal" evidence="7">
    <location>
        <begin position="34"/>
        <end position="88"/>
    </location>
</feature>
<evidence type="ECO:0000256" key="6">
    <source>
        <dbReference type="ARBA" id="ARBA00023163"/>
    </source>
</evidence>
<dbReference type="NCBIfam" id="TIGR03824">
    <property type="entry name" value="FlgM_jcvi"/>
    <property type="match status" value="1"/>
</dbReference>
<dbReference type="InterPro" id="IPR007412">
    <property type="entry name" value="FlgM"/>
</dbReference>
<comment type="similarity">
    <text evidence="1">Belongs to the FlgM family.</text>
</comment>
<dbReference type="GO" id="GO:0045892">
    <property type="term" value="P:negative regulation of DNA-templated transcription"/>
    <property type="evidence" value="ECO:0007669"/>
    <property type="project" value="InterPro"/>
</dbReference>
<keyword evidence="8" id="KW-0282">Flagellum</keyword>
<gene>
    <name evidence="8" type="primary">flgM</name>
    <name evidence="8" type="ORF">H9Q76_00820</name>
</gene>
<dbReference type="InterPro" id="IPR031316">
    <property type="entry name" value="FlgM_C"/>
</dbReference>